<evidence type="ECO:0000313" key="1">
    <source>
        <dbReference type="Proteomes" id="UP000887565"/>
    </source>
</evidence>
<proteinExistence type="predicted"/>
<reference evidence="2" key="1">
    <citation type="submission" date="2022-11" db="UniProtKB">
        <authorList>
            <consortium name="WormBaseParasite"/>
        </authorList>
    </citation>
    <scope>IDENTIFICATION</scope>
</reference>
<sequence length="168" mass="20251">MNDGGEEYFLCHFLTQIAAQRELHCFEEDIPMYLGAYSPSYFRDTHTYAYDKFYRWKDHDAPREGRNSRCCRMYHPGLLDRPQVWPLSTSYIKGSRSYMGRYVADRVRFDDHLLNYVHESYNRKPDSRYLRYMTGQPGTFVGMPLALPRYQPSWHRYKIFKMTEKVII</sequence>
<name>A0A915HRM1_ROMCU</name>
<dbReference type="Proteomes" id="UP000887565">
    <property type="component" value="Unplaced"/>
</dbReference>
<protein>
    <submittedName>
        <fullName evidence="2">Uncharacterized protein</fullName>
    </submittedName>
</protein>
<dbReference type="AlphaFoldDB" id="A0A915HRM1"/>
<accession>A0A915HRM1</accession>
<dbReference type="WBParaSite" id="nRc.2.0.1.t04017-RA">
    <property type="protein sequence ID" value="nRc.2.0.1.t04017-RA"/>
    <property type="gene ID" value="nRc.2.0.1.g04017"/>
</dbReference>
<organism evidence="1 2">
    <name type="scientific">Romanomermis culicivorax</name>
    <name type="common">Nematode worm</name>
    <dbReference type="NCBI Taxonomy" id="13658"/>
    <lineage>
        <taxon>Eukaryota</taxon>
        <taxon>Metazoa</taxon>
        <taxon>Ecdysozoa</taxon>
        <taxon>Nematoda</taxon>
        <taxon>Enoplea</taxon>
        <taxon>Dorylaimia</taxon>
        <taxon>Mermithida</taxon>
        <taxon>Mermithoidea</taxon>
        <taxon>Mermithidae</taxon>
        <taxon>Romanomermis</taxon>
    </lineage>
</organism>
<evidence type="ECO:0000313" key="2">
    <source>
        <dbReference type="WBParaSite" id="nRc.2.0.1.t04017-RA"/>
    </source>
</evidence>
<keyword evidence="1" id="KW-1185">Reference proteome</keyword>